<evidence type="ECO:0008006" key="5">
    <source>
        <dbReference type="Google" id="ProtNLM"/>
    </source>
</evidence>
<name>A0A090DR94_MESPL</name>
<reference evidence="3 4" key="1">
    <citation type="submission" date="2014-08" db="EMBL/GenBank/DDBJ databases">
        <authorList>
            <person name="Moulin Lionel"/>
        </authorList>
    </citation>
    <scope>NUCLEOTIDE SEQUENCE [LARGE SCALE GENOMIC DNA]</scope>
</reference>
<dbReference type="AlphaFoldDB" id="A0A090DR94"/>
<evidence type="ECO:0000256" key="2">
    <source>
        <dbReference type="SAM" id="SignalP"/>
    </source>
</evidence>
<accession>A0A090DR94</accession>
<proteinExistence type="predicted"/>
<evidence type="ECO:0000313" key="4">
    <source>
        <dbReference type="Proteomes" id="UP000046373"/>
    </source>
</evidence>
<gene>
    <name evidence="3" type="ORF">MPLDJ20_110077</name>
</gene>
<evidence type="ECO:0000256" key="1">
    <source>
        <dbReference type="SAM" id="MobiDB-lite"/>
    </source>
</evidence>
<keyword evidence="2" id="KW-0732">Signal</keyword>
<protein>
    <recommendedName>
        <fullName evidence="5">DUF4019 domain-containing protein</fullName>
    </recommendedName>
</protein>
<evidence type="ECO:0000313" key="3">
    <source>
        <dbReference type="EMBL" id="CDX16964.1"/>
    </source>
</evidence>
<sequence>MRTVTILLAAMLAVCAAGPGHAQTQTQAPAPGKKKAAPTTPEPAAPAWPANAAQAIYLARSTMMALQQAVETGNFTVLRDMGSPGFRAQNTAADLAIRFQALRQSGADLTAVAVVAPQLSTPPFLDPQKQLHLVGLFPTQPLEIDFDLSFENVDNRWRISAIGVTTAPAPKGQEGSEKGKAAK</sequence>
<feature type="signal peptide" evidence="2">
    <location>
        <begin position="1"/>
        <end position="22"/>
    </location>
</feature>
<dbReference type="Proteomes" id="UP000046373">
    <property type="component" value="Unassembled WGS sequence"/>
</dbReference>
<dbReference type="EMBL" id="CCNB01000003">
    <property type="protein sequence ID" value="CDX16964.1"/>
    <property type="molecule type" value="Genomic_DNA"/>
</dbReference>
<feature type="chain" id="PRO_5001854246" description="DUF4019 domain-containing protein" evidence="2">
    <location>
        <begin position="23"/>
        <end position="183"/>
    </location>
</feature>
<feature type="region of interest" description="Disordered" evidence="1">
    <location>
        <begin position="22"/>
        <end position="47"/>
    </location>
</feature>
<organism evidence="3 4">
    <name type="scientific">Mesorhizobium plurifarium</name>
    <dbReference type="NCBI Taxonomy" id="69974"/>
    <lineage>
        <taxon>Bacteria</taxon>
        <taxon>Pseudomonadati</taxon>
        <taxon>Pseudomonadota</taxon>
        <taxon>Alphaproteobacteria</taxon>
        <taxon>Hyphomicrobiales</taxon>
        <taxon>Phyllobacteriaceae</taxon>
        <taxon>Mesorhizobium</taxon>
    </lineage>
</organism>